<dbReference type="KEGG" id="sfic:EIZ62_02515"/>
<accession>A0A6I6FFC6</accession>
<keyword evidence="3" id="KW-1185">Reference proteome</keyword>
<evidence type="ECO:0000313" key="2">
    <source>
        <dbReference type="EMBL" id="QGV77249.1"/>
    </source>
</evidence>
<evidence type="ECO:0000313" key="3">
    <source>
        <dbReference type="Proteomes" id="UP000422572"/>
    </source>
</evidence>
<sequence>MDPSQPLTLRVVMNPDAASPADIEELTLWLRRERVFRELLDRSALRFASRARQPGDGDAGTPMGPVEDLLVMVVLQPALGYTATRLLEEAEESVRAWWTARRAQRGEGSDGAPGVVREGDGD</sequence>
<name>A0A6I6FFC6_9ACTN</name>
<feature type="region of interest" description="Disordered" evidence="1">
    <location>
        <begin position="100"/>
        <end position="122"/>
    </location>
</feature>
<proteinExistence type="predicted"/>
<protein>
    <submittedName>
        <fullName evidence="2">Uncharacterized protein</fullName>
    </submittedName>
</protein>
<dbReference type="RefSeq" id="WP_156691070.1">
    <property type="nucleotide sequence ID" value="NZ_CP034279.1"/>
</dbReference>
<evidence type="ECO:0000256" key="1">
    <source>
        <dbReference type="SAM" id="MobiDB-lite"/>
    </source>
</evidence>
<gene>
    <name evidence="2" type="ORF">EIZ62_02515</name>
</gene>
<reference evidence="2 3" key="1">
    <citation type="submission" date="2018-12" db="EMBL/GenBank/DDBJ databases">
        <title>Complete genome sequence of Streptomyces ficellus NRRL8067, the producer of ficellomycin, feldamycin and nojirimycin.</title>
        <authorList>
            <person name="Zhang H."/>
            <person name="Yue R."/>
            <person name="Liu Y."/>
            <person name="Li M."/>
            <person name="Mu H."/>
            <person name="Zhang J."/>
        </authorList>
    </citation>
    <scope>NUCLEOTIDE SEQUENCE [LARGE SCALE GENOMIC DNA]</scope>
    <source>
        <strain evidence="2 3">NRRL 8067</strain>
    </source>
</reference>
<organism evidence="2 3">
    <name type="scientific">Streptomyces ficellus</name>
    <dbReference type="NCBI Taxonomy" id="1977088"/>
    <lineage>
        <taxon>Bacteria</taxon>
        <taxon>Bacillati</taxon>
        <taxon>Actinomycetota</taxon>
        <taxon>Actinomycetes</taxon>
        <taxon>Kitasatosporales</taxon>
        <taxon>Streptomycetaceae</taxon>
        <taxon>Streptomyces</taxon>
    </lineage>
</organism>
<dbReference type="Proteomes" id="UP000422572">
    <property type="component" value="Chromosome"/>
</dbReference>
<dbReference type="EMBL" id="CP034279">
    <property type="protein sequence ID" value="QGV77249.1"/>
    <property type="molecule type" value="Genomic_DNA"/>
</dbReference>
<dbReference type="AlphaFoldDB" id="A0A6I6FFC6"/>